<name>A0A9X3YJP4_9GAMM</name>
<evidence type="ECO:0000256" key="3">
    <source>
        <dbReference type="ARBA" id="ARBA00022676"/>
    </source>
</evidence>
<feature type="transmembrane region" description="Helical" evidence="9">
    <location>
        <begin position="344"/>
        <end position="364"/>
    </location>
</feature>
<keyword evidence="3 10" id="KW-0328">Glycosyltransferase</keyword>
<evidence type="ECO:0000256" key="5">
    <source>
        <dbReference type="ARBA" id="ARBA00022692"/>
    </source>
</evidence>
<feature type="transmembrane region" description="Helical" evidence="9">
    <location>
        <begin position="122"/>
        <end position="148"/>
    </location>
</feature>
<organism evidence="10 11">
    <name type="scientific">Tahibacter soli</name>
    <dbReference type="NCBI Taxonomy" id="2983605"/>
    <lineage>
        <taxon>Bacteria</taxon>
        <taxon>Pseudomonadati</taxon>
        <taxon>Pseudomonadota</taxon>
        <taxon>Gammaproteobacteria</taxon>
        <taxon>Lysobacterales</taxon>
        <taxon>Rhodanobacteraceae</taxon>
        <taxon>Tahibacter</taxon>
    </lineage>
</organism>
<gene>
    <name evidence="10" type="ORF">OD750_013340</name>
</gene>
<dbReference type="EC" id="2.4.-.-" evidence="10"/>
<dbReference type="RefSeq" id="WP_263545728.1">
    <property type="nucleotide sequence ID" value="NZ_JAOVZO020000017.1"/>
</dbReference>
<evidence type="ECO:0000256" key="2">
    <source>
        <dbReference type="ARBA" id="ARBA00022475"/>
    </source>
</evidence>
<evidence type="ECO:0000256" key="6">
    <source>
        <dbReference type="ARBA" id="ARBA00022989"/>
    </source>
</evidence>
<reference evidence="10" key="1">
    <citation type="submission" date="2023-02" db="EMBL/GenBank/DDBJ databases">
        <title>Tahibacter soli sp. nov. isolated from soil.</title>
        <authorList>
            <person name="Baek J.H."/>
            <person name="Lee J.K."/>
            <person name="Choi D.G."/>
            <person name="Jeon C.O."/>
        </authorList>
    </citation>
    <scope>NUCLEOTIDE SEQUENCE</scope>
    <source>
        <strain evidence="10">BL</strain>
    </source>
</reference>
<feature type="transmembrane region" description="Helical" evidence="9">
    <location>
        <begin position="293"/>
        <end position="310"/>
    </location>
</feature>
<feature type="transmembrane region" description="Helical" evidence="9">
    <location>
        <begin position="92"/>
        <end position="110"/>
    </location>
</feature>
<evidence type="ECO:0000256" key="7">
    <source>
        <dbReference type="ARBA" id="ARBA00023136"/>
    </source>
</evidence>
<dbReference type="GO" id="GO:0009103">
    <property type="term" value="P:lipopolysaccharide biosynthetic process"/>
    <property type="evidence" value="ECO:0007669"/>
    <property type="project" value="TreeGrafter"/>
</dbReference>
<dbReference type="InterPro" id="IPR050297">
    <property type="entry name" value="LipidA_mod_glycosyltrf_83"/>
</dbReference>
<feature type="transmembrane region" description="Helical" evidence="9">
    <location>
        <begin position="384"/>
        <end position="401"/>
    </location>
</feature>
<protein>
    <submittedName>
        <fullName evidence="10">Glycosyltransferase family 39 protein</fullName>
        <ecNumber evidence="10">2.4.-.-</ecNumber>
    </submittedName>
</protein>
<feature type="transmembrane region" description="Helical" evidence="9">
    <location>
        <begin position="160"/>
        <end position="188"/>
    </location>
</feature>
<comment type="subcellular location">
    <subcellularLocation>
        <location evidence="1">Cell membrane</location>
        <topology evidence="1">Multi-pass membrane protein</topology>
    </subcellularLocation>
</comment>
<feature type="transmembrane region" description="Helical" evidence="9">
    <location>
        <begin position="316"/>
        <end position="332"/>
    </location>
</feature>
<comment type="caution">
    <text evidence="10">The sequence shown here is derived from an EMBL/GenBank/DDBJ whole genome shotgun (WGS) entry which is preliminary data.</text>
</comment>
<feature type="transmembrane region" description="Helical" evidence="9">
    <location>
        <begin position="413"/>
        <end position="433"/>
    </location>
</feature>
<evidence type="ECO:0000313" key="10">
    <source>
        <dbReference type="EMBL" id="MDC8013522.1"/>
    </source>
</evidence>
<dbReference type="GO" id="GO:0010041">
    <property type="term" value="P:response to iron(III) ion"/>
    <property type="evidence" value="ECO:0007669"/>
    <property type="project" value="TreeGrafter"/>
</dbReference>
<dbReference type="PANTHER" id="PTHR33908:SF3">
    <property type="entry name" value="UNDECAPRENYL PHOSPHATE-ALPHA-4-AMINO-4-DEOXY-L-ARABINOSE ARABINOSYL TRANSFERASE"/>
    <property type="match status" value="1"/>
</dbReference>
<evidence type="ECO:0000256" key="1">
    <source>
        <dbReference type="ARBA" id="ARBA00004651"/>
    </source>
</evidence>
<proteinExistence type="predicted"/>
<evidence type="ECO:0000313" key="11">
    <source>
        <dbReference type="Proteomes" id="UP001139971"/>
    </source>
</evidence>
<keyword evidence="11" id="KW-1185">Reference proteome</keyword>
<feature type="region of interest" description="Disordered" evidence="8">
    <location>
        <begin position="535"/>
        <end position="568"/>
    </location>
</feature>
<feature type="transmembrane region" description="Helical" evidence="9">
    <location>
        <begin position="256"/>
        <end position="273"/>
    </location>
</feature>
<dbReference type="PANTHER" id="PTHR33908">
    <property type="entry name" value="MANNOSYLTRANSFERASE YKCB-RELATED"/>
    <property type="match status" value="1"/>
</dbReference>
<feature type="transmembrane region" description="Helical" evidence="9">
    <location>
        <begin position="12"/>
        <end position="30"/>
    </location>
</feature>
<keyword evidence="4 10" id="KW-0808">Transferase</keyword>
<accession>A0A9X3YJP4</accession>
<dbReference type="EMBL" id="JAOVZO020000017">
    <property type="protein sequence ID" value="MDC8013522.1"/>
    <property type="molecule type" value="Genomic_DNA"/>
</dbReference>
<keyword evidence="5 9" id="KW-0812">Transmembrane</keyword>
<keyword evidence="2" id="KW-1003">Cell membrane</keyword>
<dbReference type="AlphaFoldDB" id="A0A9X3YJP4"/>
<evidence type="ECO:0000256" key="4">
    <source>
        <dbReference type="ARBA" id="ARBA00022679"/>
    </source>
</evidence>
<keyword evidence="6 9" id="KW-1133">Transmembrane helix</keyword>
<dbReference type="Proteomes" id="UP001139971">
    <property type="component" value="Unassembled WGS sequence"/>
</dbReference>
<dbReference type="GO" id="GO:0005886">
    <property type="term" value="C:plasma membrane"/>
    <property type="evidence" value="ECO:0007669"/>
    <property type="project" value="UniProtKB-SubCell"/>
</dbReference>
<feature type="transmembrane region" description="Helical" evidence="9">
    <location>
        <begin position="208"/>
        <end position="230"/>
    </location>
</feature>
<dbReference type="GO" id="GO:0016763">
    <property type="term" value="F:pentosyltransferase activity"/>
    <property type="evidence" value="ECO:0007669"/>
    <property type="project" value="TreeGrafter"/>
</dbReference>
<sequence>MRQSARHFLVPPAWLALWCAVALFAIFQHGPMPLYSTRTLAVAWEMWQSGQFIVPHINGEPYSHKVPLLFWLIHAGWAVFGVNDVWPRVLEVLIGASWIVVSVALARRVFALRPAVARLTPWFLLALTYAFLFGLQIMYEVLLAVWVVAALASLAGKPRWGWFAVFVGAGLMTKGPVMLLHVAFPLLLGPWWSEHARADRRGWYLKGIAALLGGFAILVAWALPAAYAGGEAYRNELFFMQTAGRMVDSFDHARPLYWYFPMLLVLLFPWVGWPRLWHAMAKLRRPIGDGERFLIAWLAPTFAVFCLISGKQVYYLLPLLPGAAMALACALGRQQVRDETLGRFWNPWPLAVAALFFAVLLFALPAWLASGHLNSHWAHDAARLSPWYGVVFVVLGLLLLLPGRGDDTQLHRVAGVGLFAAAAAHSLFAQTLFHNFDLRPAAAAIGAARAQGVPVANLGVYAGQFHFHARMTGHIDEIYEGQIAEWTQKHPGGLIVRYSPKLDLDARRYARLIQPFRSQWLEIWDADKLAALKAGKTPAEPERRTQLYPPDYWRYGTPPARDGAELTD</sequence>
<keyword evidence="7 9" id="KW-0472">Membrane</keyword>
<evidence type="ECO:0000256" key="9">
    <source>
        <dbReference type="SAM" id="Phobius"/>
    </source>
</evidence>
<evidence type="ECO:0000256" key="8">
    <source>
        <dbReference type="SAM" id="MobiDB-lite"/>
    </source>
</evidence>